<evidence type="ECO:0000313" key="2">
    <source>
        <dbReference type="EMBL" id="TWT72650.1"/>
    </source>
</evidence>
<name>A0A5C5YB88_9PLAN</name>
<sequence length="222" mass="24050">MLHLKTRDRRLRVHAFVLPIVAKNKPLTTTELLCNICVSCNPLSISPCVFVSGVRCWAAIGTMEGECFHRCGISCVTDYLLFSRKGTHKGRTHAQGIGTCSESICSVHAIAPLYMGVVAVDEIRPSVDDFNELEVSFADRKQSLWSVVGQFANDNATDALCAVGGLVVCGIACIWVADPWAACMIVALVLAFCVFVVVYGQEESGADESRNESASTQEARED</sequence>
<organism evidence="2 3">
    <name type="scientific">Crateriforma conspicua</name>
    <dbReference type="NCBI Taxonomy" id="2527996"/>
    <lineage>
        <taxon>Bacteria</taxon>
        <taxon>Pseudomonadati</taxon>
        <taxon>Planctomycetota</taxon>
        <taxon>Planctomycetia</taxon>
        <taxon>Planctomycetales</taxon>
        <taxon>Planctomycetaceae</taxon>
        <taxon>Crateriforma</taxon>
    </lineage>
</organism>
<comment type="caution">
    <text evidence="2">The sequence shown here is derived from an EMBL/GenBank/DDBJ whole genome shotgun (WGS) entry which is preliminary data.</text>
</comment>
<accession>A0A5C5YB88</accession>
<protein>
    <recommendedName>
        <fullName evidence="4">Transmembrane protein</fullName>
    </recommendedName>
</protein>
<feature type="transmembrane region" description="Helical" evidence="1">
    <location>
        <begin position="183"/>
        <end position="200"/>
    </location>
</feature>
<evidence type="ECO:0000313" key="3">
    <source>
        <dbReference type="Proteomes" id="UP000317238"/>
    </source>
</evidence>
<feature type="transmembrane region" description="Helical" evidence="1">
    <location>
        <begin position="159"/>
        <end position="177"/>
    </location>
</feature>
<dbReference type="Proteomes" id="UP000317238">
    <property type="component" value="Unassembled WGS sequence"/>
</dbReference>
<gene>
    <name evidence="2" type="ORF">Pan14r_49700</name>
</gene>
<evidence type="ECO:0000256" key="1">
    <source>
        <dbReference type="SAM" id="Phobius"/>
    </source>
</evidence>
<dbReference type="AlphaFoldDB" id="A0A5C5YB88"/>
<keyword evidence="1" id="KW-1133">Transmembrane helix</keyword>
<keyword evidence="3" id="KW-1185">Reference proteome</keyword>
<evidence type="ECO:0008006" key="4">
    <source>
        <dbReference type="Google" id="ProtNLM"/>
    </source>
</evidence>
<dbReference type="EMBL" id="SJPL01000001">
    <property type="protein sequence ID" value="TWT72650.1"/>
    <property type="molecule type" value="Genomic_DNA"/>
</dbReference>
<keyword evidence="1" id="KW-0812">Transmembrane</keyword>
<reference evidence="2 3" key="1">
    <citation type="submission" date="2019-02" db="EMBL/GenBank/DDBJ databases">
        <title>Deep-cultivation of Planctomycetes and their phenomic and genomic characterization uncovers novel biology.</title>
        <authorList>
            <person name="Wiegand S."/>
            <person name="Jogler M."/>
            <person name="Boedeker C."/>
            <person name="Pinto D."/>
            <person name="Vollmers J."/>
            <person name="Rivas-Marin E."/>
            <person name="Kohn T."/>
            <person name="Peeters S.H."/>
            <person name="Heuer A."/>
            <person name="Rast P."/>
            <person name="Oberbeckmann S."/>
            <person name="Bunk B."/>
            <person name="Jeske O."/>
            <person name="Meyerdierks A."/>
            <person name="Storesund J.E."/>
            <person name="Kallscheuer N."/>
            <person name="Luecker S."/>
            <person name="Lage O.M."/>
            <person name="Pohl T."/>
            <person name="Merkel B.J."/>
            <person name="Hornburger P."/>
            <person name="Mueller R.-W."/>
            <person name="Bruemmer F."/>
            <person name="Labrenz M."/>
            <person name="Spormann A.M."/>
            <person name="Op Den Camp H."/>
            <person name="Overmann J."/>
            <person name="Amann R."/>
            <person name="Jetten M.S.M."/>
            <person name="Mascher T."/>
            <person name="Medema M.H."/>
            <person name="Devos D.P."/>
            <person name="Kaster A.-K."/>
            <person name="Ovreas L."/>
            <person name="Rohde M."/>
            <person name="Galperin M.Y."/>
            <person name="Jogler C."/>
        </authorList>
    </citation>
    <scope>NUCLEOTIDE SEQUENCE [LARGE SCALE GENOMIC DNA]</scope>
    <source>
        <strain evidence="2 3">Pan14r</strain>
    </source>
</reference>
<proteinExistence type="predicted"/>
<keyword evidence="1" id="KW-0472">Membrane</keyword>